<keyword evidence="3" id="KW-1185">Reference proteome</keyword>
<feature type="region of interest" description="Disordered" evidence="1">
    <location>
        <begin position="174"/>
        <end position="256"/>
    </location>
</feature>
<evidence type="ECO:0000256" key="1">
    <source>
        <dbReference type="SAM" id="MobiDB-lite"/>
    </source>
</evidence>
<name>A0A9E7KSF4_9LILI</name>
<feature type="region of interest" description="Disordered" evidence="1">
    <location>
        <begin position="1"/>
        <end position="77"/>
    </location>
</feature>
<feature type="compositionally biased region" description="Basic residues" evidence="1">
    <location>
        <begin position="240"/>
        <end position="256"/>
    </location>
</feature>
<dbReference type="Proteomes" id="UP001055439">
    <property type="component" value="Chromosome 8"/>
</dbReference>
<dbReference type="AlphaFoldDB" id="A0A9E7KSF4"/>
<proteinExistence type="predicted"/>
<protein>
    <submittedName>
        <fullName evidence="2">Uncharacterized protein</fullName>
    </submittedName>
</protein>
<evidence type="ECO:0000313" key="3">
    <source>
        <dbReference type="Proteomes" id="UP001055439"/>
    </source>
</evidence>
<feature type="compositionally biased region" description="Low complexity" evidence="1">
    <location>
        <begin position="52"/>
        <end position="68"/>
    </location>
</feature>
<dbReference type="EMBL" id="CP097510">
    <property type="protein sequence ID" value="URE30112.1"/>
    <property type="molecule type" value="Genomic_DNA"/>
</dbReference>
<organism evidence="2 3">
    <name type="scientific">Musa troglodytarum</name>
    <name type="common">fe'i banana</name>
    <dbReference type="NCBI Taxonomy" id="320322"/>
    <lineage>
        <taxon>Eukaryota</taxon>
        <taxon>Viridiplantae</taxon>
        <taxon>Streptophyta</taxon>
        <taxon>Embryophyta</taxon>
        <taxon>Tracheophyta</taxon>
        <taxon>Spermatophyta</taxon>
        <taxon>Magnoliopsida</taxon>
        <taxon>Liliopsida</taxon>
        <taxon>Zingiberales</taxon>
        <taxon>Musaceae</taxon>
        <taxon>Musa</taxon>
    </lineage>
</organism>
<evidence type="ECO:0000313" key="2">
    <source>
        <dbReference type="EMBL" id="URE30112.1"/>
    </source>
</evidence>
<reference evidence="2" key="1">
    <citation type="submission" date="2022-05" db="EMBL/GenBank/DDBJ databases">
        <title>The Musa troglodytarum L. genome provides insights into the mechanism of non-climacteric behaviour and enrichment of carotenoids.</title>
        <authorList>
            <person name="Wang J."/>
        </authorList>
    </citation>
    <scope>NUCLEOTIDE SEQUENCE</scope>
    <source>
        <tissue evidence="2">Leaf</tissue>
    </source>
</reference>
<gene>
    <name evidence="2" type="ORF">MUK42_17049</name>
</gene>
<dbReference type="OrthoDB" id="793157at2759"/>
<sequence>MIVRAKQPSVLRNQNRGEQQRIVDPPPVPPPVLVGNQTASQTPRKRTRKEPAAAATTAAAAQVTATATSNNPGYGHSSAPMLMSSPLQLPPRPPSLSAGFKLFGEANQHQVFNHFSPLPPSSSQDFEDFAAIVKKYEGEVKDFSALRADQFRRTLLEKWRRHCQILLCAAEVEASKDSGKGSGGGAGNATVRAASGAGRAREGRVDSVAGQSPGGPTQHQHPPRRAGAGDGDHAGANGRERRRRRRPRHGRGRPVV</sequence>
<accession>A0A9E7KSF4</accession>